<dbReference type="CDD" id="cd00009">
    <property type="entry name" value="AAA"/>
    <property type="match status" value="1"/>
</dbReference>
<dbReference type="InterPro" id="IPR011704">
    <property type="entry name" value="ATPase_dyneun-rel_AAA"/>
</dbReference>
<dbReference type="InterPro" id="IPR003593">
    <property type="entry name" value="AAA+_ATPase"/>
</dbReference>
<accession>A0ABT2TQK5</accession>
<protein>
    <submittedName>
        <fullName evidence="2">AAA family ATPase</fullName>
    </submittedName>
</protein>
<proteinExistence type="predicted"/>
<name>A0ABT2TQK5_9FIRM</name>
<feature type="domain" description="AAA+ ATPase" evidence="1">
    <location>
        <begin position="33"/>
        <end position="189"/>
    </location>
</feature>
<dbReference type="InterPro" id="IPR027417">
    <property type="entry name" value="P-loop_NTPase"/>
</dbReference>
<dbReference type="Gene3D" id="3.40.50.300">
    <property type="entry name" value="P-loop containing nucleotide triphosphate hydrolases"/>
    <property type="match status" value="1"/>
</dbReference>
<dbReference type="Pfam" id="PF07728">
    <property type="entry name" value="AAA_5"/>
    <property type="match status" value="1"/>
</dbReference>
<dbReference type="SUPFAM" id="SSF52540">
    <property type="entry name" value="P-loop containing nucleoside triphosphate hydrolases"/>
    <property type="match status" value="1"/>
</dbReference>
<reference evidence="2 3" key="1">
    <citation type="journal article" date="2021" name="ISME Commun">
        <title>Automated analysis of genomic sequences facilitates high-throughput and comprehensive description of bacteria.</title>
        <authorList>
            <person name="Hitch T.C.A."/>
        </authorList>
    </citation>
    <scope>NUCLEOTIDE SEQUENCE [LARGE SCALE GENOMIC DNA]</scope>
    <source>
        <strain evidence="2 3">Sanger_23</strain>
    </source>
</reference>
<gene>
    <name evidence="2" type="ORF">OCV61_00500</name>
</gene>
<dbReference type="RefSeq" id="WP_262582563.1">
    <property type="nucleotide sequence ID" value="NZ_JAOQJL010000001.1"/>
</dbReference>
<sequence length="512" mass="58715">MMNIKEAKQEIVNTLHAYLKKDEEGNYTYPLVHQRPLFLIGAPGIGKTAIMEQVAKEENIGLVSYTMTHHTRQSAVGLPKIVSREYEGISMDVTEYTMSEIIAAVYAKMESTGKKEGILFLDEINCVSETLAPAMLQFLQNKTFGGHKVPAGWLIVAAGNPSGYNKSVREFDIVTLDRVRKMEIQPDLEAWMEYAWQHKIHGAVLSYLNIHRDSFYYIRSSREEKAFVTARGWEDLSRILKSYEDLDIQVTENLICQFIQEKEIGRDFASYYQIYQKYGTDYGIHQILDGSLSKHMEEEKLDMAGNGSAEERLTVTGLFLQDLNERLMCADTGKKRLSLLYDKLYALKNNPITDKNAKSEADSWFGQYIKDQKKSFEVRKTSGLLSMEEALLERQTIACMERYDLELRKLHITKREEQFERIKIFFQEEKQKTEVLCTQTGHALLRAFDFTEKAFGDGAEMMLMVTRLTGNPLASAFIAEHGCAPYFKYSDKLLPGKQQQLLQACEQALESR</sequence>
<dbReference type="EMBL" id="JAOQJL010000001">
    <property type="protein sequence ID" value="MCU6763892.1"/>
    <property type="molecule type" value="Genomic_DNA"/>
</dbReference>
<dbReference type="Proteomes" id="UP001652409">
    <property type="component" value="Unassembled WGS sequence"/>
</dbReference>
<evidence type="ECO:0000313" key="2">
    <source>
        <dbReference type="EMBL" id="MCU6763892.1"/>
    </source>
</evidence>
<evidence type="ECO:0000313" key="3">
    <source>
        <dbReference type="Proteomes" id="UP001652409"/>
    </source>
</evidence>
<keyword evidence="3" id="KW-1185">Reference proteome</keyword>
<dbReference type="SMART" id="SM00382">
    <property type="entry name" value="AAA"/>
    <property type="match status" value="1"/>
</dbReference>
<evidence type="ECO:0000259" key="1">
    <source>
        <dbReference type="SMART" id="SM00382"/>
    </source>
</evidence>
<organism evidence="2 3">
    <name type="scientific">Blautia ammoniilytica</name>
    <dbReference type="NCBI Taxonomy" id="2981782"/>
    <lineage>
        <taxon>Bacteria</taxon>
        <taxon>Bacillati</taxon>
        <taxon>Bacillota</taxon>
        <taxon>Clostridia</taxon>
        <taxon>Lachnospirales</taxon>
        <taxon>Lachnospiraceae</taxon>
        <taxon>Blautia</taxon>
    </lineage>
</organism>
<comment type="caution">
    <text evidence="2">The sequence shown here is derived from an EMBL/GenBank/DDBJ whole genome shotgun (WGS) entry which is preliminary data.</text>
</comment>